<dbReference type="RefSeq" id="WP_230217438.1">
    <property type="nucleotide sequence ID" value="NZ_JAJKFT010000004.1"/>
</dbReference>
<accession>A0A9X1MLW7</accession>
<dbReference type="EMBL" id="JAJKFT010000004">
    <property type="protein sequence ID" value="MCC9628297.1"/>
    <property type="molecule type" value="Genomic_DNA"/>
</dbReference>
<reference evidence="2" key="1">
    <citation type="submission" date="2021-11" db="EMBL/GenBank/DDBJ databases">
        <title>Genome sequence.</title>
        <authorList>
            <person name="Sun Q."/>
        </authorList>
    </citation>
    <scope>NUCLEOTIDE SEQUENCE</scope>
    <source>
        <strain evidence="2">JC732</strain>
    </source>
</reference>
<evidence type="ECO:0000313" key="3">
    <source>
        <dbReference type="Proteomes" id="UP001139103"/>
    </source>
</evidence>
<feature type="compositionally biased region" description="Basic and acidic residues" evidence="1">
    <location>
        <begin position="68"/>
        <end position="77"/>
    </location>
</feature>
<name>A0A9X1MLW7_9BACT</name>
<evidence type="ECO:0000313" key="2">
    <source>
        <dbReference type="EMBL" id="MCC9628297.1"/>
    </source>
</evidence>
<sequence length="141" mass="15235">MSSSLSLKSLAMRTTVWVVGILLSLPGQGLDNCVCWKSLIHFGGAGAQHCDAMPSHLHVAASSSDGDHSPCQCDHRSPQQTAITPRENRSADDIDSAVRLAACTRQHRCVYMPHDRFSVPDQSPRALPALALCATLSRFLL</sequence>
<dbReference type="Proteomes" id="UP001139103">
    <property type="component" value="Unassembled WGS sequence"/>
</dbReference>
<proteinExistence type="predicted"/>
<organism evidence="2 3">
    <name type="scientific">Blastopirellula sediminis</name>
    <dbReference type="NCBI Taxonomy" id="2894196"/>
    <lineage>
        <taxon>Bacteria</taxon>
        <taxon>Pseudomonadati</taxon>
        <taxon>Planctomycetota</taxon>
        <taxon>Planctomycetia</taxon>
        <taxon>Pirellulales</taxon>
        <taxon>Pirellulaceae</taxon>
        <taxon>Blastopirellula</taxon>
    </lineage>
</organism>
<keyword evidence="3" id="KW-1185">Reference proteome</keyword>
<gene>
    <name evidence="2" type="ORF">LOC68_07810</name>
</gene>
<evidence type="ECO:0000256" key="1">
    <source>
        <dbReference type="SAM" id="MobiDB-lite"/>
    </source>
</evidence>
<feature type="region of interest" description="Disordered" evidence="1">
    <location>
        <begin position="68"/>
        <end position="91"/>
    </location>
</feature>
<protein>
    <submittedName>
        <fullName evidence="2">Uncharacterized protein</fullName>
    </submittedName>
</protein>
<comment type="caution">
    <text evidence="2">The sequence shown here is derived from an EMBL/GenBank/DDBJ whole genome shotgun (WGS) entry which is preliminary data.</text>
</comment>
<dbReference type="AlphaFoldDB" id="A0A9X1MLW7"/>